<dbReference type="EMBL" id="JAFBCY010000001">
    <property type="protein sequence ID" value="MBM7850749.1"/>
    <property type="molecule type" value="Genomic_DNA"/>
</dbReference>
<reference evidence="2 3" key="2">
    <citation type="submission" date="2021-01" db="EMBL/GenBank/DDBJ databases">
        <title>Genomic Encyclopedia of Type Strains, Phase IV (KMG-IV): sequencing the most valuable type-strain genomes for metagenomic binning, comparative biology and taxonomic classification.</title>
        <authorList>
            <person name="Goeker M."/>
        </authorList>
    </citation>
    <scope>NUCLEOTIDE SEQUENCE [LARGE SCALE GENOMIC DNA]</scope>
    <source>
        <strain evidence="2 3">DSM 6130</strain>
    </source>
</reference>
<sequence>MAQLRPGRICDMLHCEIDATPGAAVKITTDILHAAQLARAASLPERAGAAPVRTAILEGVQQRNAVLDALFYDIKVVSEAEAQAISPGIAGEGAILIVPPPGAGDITLCPGPEHFIRSGGKGVTTLTVAGVGSCALGSAAFARNVAAAVGAPVAAVVSGYGLADLATEAFGGFFWFGGLSGLRGMFEAFDAASRPAAQGATGGAGGEDVLIRRSLDTQTVLALLERKDIAFDLLVGHSKGNLVISEALNALRRKDEARLRRLAAAAKVVTISARVALPPAFQNVVDVMGEWDWFGRLNSRPGGPAGIVAPRAWHHTNTDLTAHLDVAAVVRQALAR</sequence>
<reference evidence="1" key="3">
    <citation type="submission" date="2023-01" db="EMBL/GenBank/DDBJ databases">
        <authorList>
            <person name="Sun Q."/>
            <person name="Evtushenko L."/>
        </authorList>
    </citation>
    <scope>NUCLEOTIDE SEQUENCE</scope>
    <source>
        <strain evidence="1">VKM B-1606</strain>
    </source>
</reference>
<evidence type="ECO:0000313" key="1">
    <source>
        <dbReference type="EMBL" id="GLK56042.1"/>
    </source>
</evidence>
<dbReference type="Proteomes" id="UP000758856">
    <property type="component" value="Unassembled WGS sequence"/>
</dbReference>
<dbReference type="EMBL" id="BSFF01000002">
    <property type="protein sequence ID" value="GLK56042.1"/>
    <property type="molecule type" value="Genomic_DNA"/>
</dbReference>
<evidence type="ECO:0000313" key="2">
    <source>
        <dbReference type="EMBL" id="MBM7850749.1"/>
    </source>
</evidence>
<dbReference type="RefSeq" id="WP_204949136.1">
    <property type="nucleotide sequence ID" value="NZ_BSFF01000002.1"/>
</dbReference>
<accession>A0A9W6IT39</accession>
<dbReference type="AlphaFoldDB" id="A0A9W6IT39"/>
<evidence type="ECO:0000313" key="4">
    <source>
        <dbReference type="Proteomes" id="UP001143400"/>
    </source>
</evidence>
<name>A0A9W6IT39_9HYPH</name>
<dbReference type="Proteomes" id="UP001143400">
    <property type="component" value="Unassembled WGS sequence"/>
</dbReference>
<keyword evidence="3" id="KW-1185">Reference proteome</keyword>
<protein>
    <submittedName>
        <fullName evidence="1">Uncharacterized protein</fullName>
    </submittedName>
</protein>
<organism evidence="1 4">
    <name type="scientific">Methylopila capsulata</name>
    <dbReference type="NCBI Taxonomy" id="61654"/>
    <lineage>
        <taxon>Bacteria</taxon>
        <taxon>Pseudomonadati</taxon>
        <taxon>Pseudomonadota</taxon>
        <taxon>Alphaproteobacteria</taxon>
        <taxon>Hyphomicrobiales</taxon>
        <taxon>Methylopilaceae</taxon>
        <taxon>Methylopila</taxon>
    </lineage>
</organism>
<reference evidence="1" key="1">
    <citation type="journal article" date="2014" name="Int. J. Syst. Evol. Microbiol.">
        <title>Complete genome sequence of Corynebacterium casei LMG S-19264T (=DSM 44701T), isolated from a smear-ripened cheese.</title>
        <authorList>
            <consortium name="US DOE Joint Genome Institute (JGI-PGF)"/>
            <person name="Walter F."/>
            <person name="Albersmeier A."/>
            <person name="Kalinowski J."/>
            <person name="Ruckert C."/>
        </authorList>
    </citation>
    <scope>NUCLEOTIDE SEQUENCE</scope>
    <source>
        <strain evidence="1">VKM B-1606</strain>
    </source>
</reference>
<proteinExistence type="predicted"/>
<gene>
    <name evidence="1" type="ORF">GCM10008170_20610</name>
    <name evidence="2" type="ORF">JOD31_000961</name>
</gene>
<evidence type="ECO:0000313" key="3">
    <source>
        <dbReference type="Proteomes" id="UP000758856"/>
    </source>
</evidence>
<comment type="caution">
    <text evidence="1">The sequence shown here is derived from an EMBL/GenBank/DDBJ whole genome shotgun (WGS) entry which is preliminary data.</text>
</comment>